<comment type="caution">
    <text evidence="4">The sequence shown here is derived from an EMBL/GenBank/DDBJ whole genome shotgun (WGS) entry which is preliminary data.</text>
</comment>
<dbReference type="Proteomes" id="UP000179118">
    <property type="component" value="Unassembled WGS sequence"/>
</dbReference>
<dbReference type="AlphaFoldDB" id="A0A1G2S789"/>
<feature type="chain" id="PRO_5009584363" description="DUF5667 domain-containing protein" evidence="2">
    <location>
        <begin position="21"/>
        <end position="329"/>
    </location>
</feature>
<feature type="coiled-coil region" evidence="1">
    <location>
        <begin position="272"/>
        <end position="299"/>
    </location>
</feature>
<proteinExistence type="predicted"/>
<evidence type="ECO:0000259" key="3">
    <source>
        <dbReference type="Pfam" id="PF18915"/>
    </source>
</evidence>
<organism evidence="4 5">
    <name type="scientific">Candidatus Yonathbacteria bacterium RIFCSPHIGHO2_02_FULL_44_14</name>
    <dbReference type="NCBI Taxonomy" id="1802724"/>
    <lineage>
        <taxon>Bacteria</taxon>
        <taxon>Candidatus Yonathiibacteriota</taxon>
    </lineage>
</organism>
<evidence type="ECO:0000313" key="4">
    <source>
        <dbReference type="EMBL" id="OHA80960.1"/>
    </source>
</evidence>
<protein>
    <recommendedName>
        <fullName evidence="3">DUF5667 domain-containing protein</fullName>
    </recommendedName>
</protein>
<evidence type="ECO:0000313" key="5">
    <source>
        <dbReference type="Proteomes" id="UP000179118"/>
    </source>
</evidence>
<feature type="domain" description="DUF5667" evidence="3">
    <location>
        <begin position="40"/>
        <end position="143"/>
    </location>
</feature>
<gene>
    <name evidence="4" type="ORF">A3D51_02980</name>
</gene>
<name>A0A1G2S789_9BACT</name>
<reference evidence="4 5" key="1">
    <citation type="journal article" date="2016" name="Nat. Commun.">
        <title>Thousands of microbial genomes shed light on interconnected biogeochemical processes in an aquifer system.</title>
        <authorList>
            <person name="Anantharaman K."/>
            <person name="Brown C.T."/>
            <person name="Hug L.A."/>
            <person name="Sharon I."/>
            <person name="Castelle C.J."/>
            <person name="Probst A.J."/>
            <person name="Thomas B.C."/>
            <person name="Singh A."/>
            <person name="Wilkins M.J."/>
            <person name="Karaoz U."/>
            <person name="Brodie E.L."/>
            <person name="Williams K.H."/>
            <person name="Hubbard S.S."/>
            <person name="Banfield J.F."/>
        </authorList>
    </citation>
    <scope>NUCLEOTIDE SEQUENCE [LARGE SCALE GENOMIC DNA]</scope>
</reference>
<sequence>MNKFIVAGIMLVSAPFVSFAQTSTTDLTPVTGTITITNPGLMPGDFFYFLDRWSEVLNIAITFNKENKARKHFEYAKERVAEMSEVLKNPSAKLENIARAKTNFDERIAQAADIVKGEKDKGSDVANIARELDDELDAIREELTNILKEHKDKASRAEEEIRAKLDSLSPTDPQVKGLTQALESITKEKSDAAKEEEDVDGDLEDEQKLFEEIMGKEMSAQKHLDEALRLKARLEGLAGQLPPDVIAASQDFLNKAREADARGDFEAAKQFSKQAKKVFEKAQDAVEESANEMKEDLEDFEVGDIKDLHIDDLEEEIKNSEKAMEGFNR</sequence>
<keyword evidence="1" id="KW-0175">Coiled coil</keyword>
<accession>A0A1G2S789</accession>
<dbReference type="InterPro" id="IPR043725">
    <property type="entry name" value="DUF5667"/>
</dbReference>
<keyword evidence="2" id="KW-0732">Signal</keyword>
<dbReference type="EMBL" id="MHUT01000012">
    <property type="protein sequence ID" value="OHA80960.1"/>
    <property type="molecule type" value="Genomic_DNA"/>
</dbReference>
<evidence type="ECO:0000256" key="2">
    <source>
        <dbReference type="SAM" id="SignalP"/>
    </source>
</evidence>
<feature type="coiled-coil region" evidence="1">
    <location>
        <begin position="129"/>
        <end position="195"/>
    </location>
</feature>
<feature type="signal peptide" evidence="2">
    <location>
        <begin position="1"/>
        <end position="20"/>
    </location>
</feature>
<evidence type="ECO:0000256" key="1">
    <source>
        <dbReference type="SAM" id="Coils"/>
    </source>
</evidence>
<dbReference type="Pfam" id="PF18915">
    <property type="entry name" value="DUF5667"/>
    <property type="match status" value="1"/>
</dbReference>